<evidence type="ECO:0000256" key="6">
    <source>
        <dbReference type="RuleBase" id="RU361235"/>
    </source>
</evidence>
<dbReference type="VEuPathDB" id="VectorBase:CPIJ014154"/>
<dbReference type="eggNOG" id="KOG1516">
    <property type="taxonomic scope" value="Eukaryota"/>
</dbReference>
<dbReference type="InterPro" id="IPR029058">
    <property type="entry name" value="AB_hydrolase_fold"/>
</dbReference>
<feature type="signal peptide" evidence="6">
    <location>
        <begin position="1"/>
        <end position="19"/>
    </location>
</feature>
<dbReference type="SUPFAM" id="SSF53474">
    <property type="entry name" value="alpha/beta-Hydrolases"/>
    <property type="match status" value="1"/>
</dbReference>
<sequence>MLLRSFVPLLLLIIPLCTGSQFPVVCLGDTPTPSGCIRGVERGTWGNTSYELFMGVPFARPPIGELRFANPVSPEPWPGVYDGTQPREPCIQVSNFVPIAPVIGSEDCLYLNVYKVKKVRGLLPVIVFLHAGGFDSGTASPLTYGPEKIMDAGRKVVLVTVQYRLGVFGFLSTGDSESPGNYGLKDQAMALRWVRKNIARFGGDSDRITLVGNSAGAASAQLHMMSLLSRDQFSQVILMSGSALAYWALPDQDPLYNARLQVGALGISPVETMTSAEVVKILRSASAEYLVESIWELKRTLGIENSVVVFRPVIEQYVEGESFLSDDPRAMWDEGNYQQVPMMFGQVQNEGIVFAGEAFRFMEDPDLWEQFTAASSCLIPRLLGLDSSKAVPLKDRFFGSSTRSEWLTPETINRLADMIGEAGLVYPTLRTIRTHLRMANTSIAPVSMYQFNFRGPFSMSYYYLNYNRKNVGVSHADDAFLYLFSAPVLFPEVRPGSPAWIVSQRFVNLITDFVHGISTPTCQTLNNCTKITFSNSATPEHPFTIAITNASQPELMTFWDSMYHVQ</sequence>
<dbReference type="HOGENOM" id="CLU_006586_13_2_1"/>
<dbReference type="Pfam" id="PF00135">
    <property type="entry name" value="COesterase"/>
    <property type="match status" value="1"/>
</dbReference>
<keyword evidence="3 6" id="KW-0378">Hydrolase</keyword>
<dbReference type="InterPro" id="IPR002018">
    <property type="entry name" value="CarbesteraseB"/>
</dbReference>
<dbReference type="Gene3D" id="3.40.50.1820">
    <property type="entry name" value="alpha/beta hydrolase"/>
    <property type="match status" value="1"/>
</dbReference>
<dbReference type="Proteomes" id="UP000002320">
    <property type="component" value="Unassembled WGS sequence"/>
</dbReference>
<gene>
    <name evidence="9" type="primary">6047580</name>
    <name evidence="8" type="ORF">CpipJ_CPIJ014154</name>
</gene>
<evidence type="ECO:0000313" key="10">
    <source>
        <dbReference type="Proteomes" id="UP000002320"/>
    </source>
</evidence>
<dbReference type="VEuPathDB" id="VectorBase:CQUJHB004701"/>
<evidence type="ECO:0000313" key="8">
    <source>
        <dbReference type="EMBL" id="EDS40467.1"/>
    </source>
</evidence>
<protein>
    <recommendedName>
        <fullName evidence="6">Carboxylic ester hydrolase</fullName>
        <ecNumber evidence="6">3.1.1.-</ecNumber>
    </recommendedName>
</protein>
<evidence type="ECO:0000256" key="3">
    <source>
        <dbReference type="ARBA" id="ARBA00022801"/>
    </source>
</evidence>
<evidence type="ECO:0000256" key="4">
    <source>
        <dbReference type="ARBA" id="ARBA00023157"/>
    </source>
</evidence>
<dbReference type="InParanoid" id="B0X4Q0"/>
<evidence type="ECO:0000256" key="1">
    <source>
        <dbReference type="ARBA" id="ARBA00005964"/>
    </source>
</evidence>
<dbReference type="OMA" id="THLRMAN"/>
<dbReference type="PANTHER" id="PTHR43142">
    <property type="entry name" value="CARBOXYLIC ESTER HYDROLASE"/>
    <property type="match status" value="1"/>
</dbReference>
<keyword evidence="2" id="KW-0719">Serine esterase</keyword>
<keyword evidence="6" id="KW-0732">Signal</keyword>
<evidence type="ECO:0000259" key="7">
    <source>
        <dbReference type="Pfam" id="PF00135"/>
    </source>
</evidence>
<dbReference type="EnsemblMetazoa" id="CPIJ014154-RA">
    <property type="protein sequence ID" value="CPIJ014154-PA"/>
    <property type="gene ID" value="CPIJ014154"/>
</dbReference>
<keyword evidence="4" id="KW-1015">Disulfide bond</keyword>
<dbReference type="EC" id="3.1.1.-" evidence="6"/>
<proteinExistence type="inferred from homology"/>
<dbReference type="OrthoDB" id="19653at2759"/>
<evidence type="ECO:0000313" key="9">
    <source>
        <dbReference type="EnsemblMetazoa" id="CPIJ014154-PA"/>
    </source>
</evidence>
<dbReference type="PANTHER" id="PTHR43142:SF1">
    <property type="entry name" value="CARBOXYLIC ESTER HYDROLASE"/>
    <property type="match status" value="1"/>
</dbReference>
<dbReference type="GO" id="GO:0052689">
    <property type="term" value="F:carboxylic ester hydrolase activity"/>
    <property type="evidence" value="ECO:0007669"/>
    <property type="project" value="UniProtKB-KW"/>
</dbReference>
<keyword evidence="5" id="KW-0325">Glycoprotein</keyword>
<evidence type="ECO:0000256" key="2">
    <source>
        <dbReference type="ARBA" id="ARBA00022487"/>
    </source>
</evidence>
<dbReference type="STRING" id="7176.B0X4Q0"/>
<dbReference type="InterPro" id="IPR019826">
    <property type="entry name" value="Carboxylesterase_B_AS"/>
</dbReference>
<reference evidence="8" key="1">
    <citation type="submission" date="2007-03" db="EMBL/GenBank/DDBJ databases">
        <title>Annotation of Culex pipiens quinquefasciatus.</title>
        <authorList>
            <consortium name="The Broad Institute Genome Sequencing Platform"/>
            <person name="Atkinson P.W."/>
            <person name="Hemingway J."/>
            <person name="Christensen B.M."/>
            <person name="Higgs S."/>
            <person name="Kodira C."/>
            <person name="Hannick L."/>
            <person name="Megy K."/>
            <person name="O'Leary S."/>
            <person name="Pearson M."/>
            <person name="Haas B.J."/>
            <person name="Mauceli E."/>
            <person name="Wortman J.R."/>
            <person name="Lee N.H."/>
            <person name="Guigo R."/>
            <person name="Stanke M."/>
            <person name="Alvarado L."/>
            <person name="Amedeo P."/>
            <person name="Antoine C.H."/>
            <person name="Arensburger P."/>
            <person name="Bidwell S.L."/>
            <person name="Crawford M."/>
            <person name="Camaro F."/>
            <person name="Devon K."/>
            <person name="Engels R."/>
            <person name="Hammond M."/>
            <person name="Howarth C."/>
            <person name="Koehrsen M."/>
            <person name="Lawson D."/>
            <person name="Montgomery P."/>
            <person name="Nene V."/>
            <person name="Nusbaum C."/>
            <person name="Puiu D."/>
            <person name="Romero-Severson J."/>
            <person name="Severson D.W."/>
            <person name="Shumway M."/>
            <person name="Sisk P."/>
            <person name="Stolte C."/>
            <person name="Zeng Q."/>
            <person name="Eisenstadt E."/>
            <person name="Fraser-Liggett C."/>
            <person name="Strausberg R."/>
            <person name="Galagan J."/>
            <person name="Birren B."/>
            <person name="Collins F.H."/>
        </authorList>
    </citation>
    <scope>NUCLEOTIDE SEQUENCE [LARGE SCALE GENOMIC DNA]</scope>
    <source>
        <strain evidence="8">JHB</strain>
    </source>
</reference>
<keyword evidence="10" id="KW-1185">Reference proteome</keyword>
<accession>B0X4Q0</accession>
<evidence type="ECO:0000256" key="5">
    <source>
        <dbReference type="ARBA" id="ARBA00023180"/>
    </source>
</evidence>
<dbReference type="ESTHER" id="culqu-b0x4q0">
    <property type="family name" value="Juvenile_hormone_esterase"/>
</dbReference>
<feature type="domain" description="Carboxylesterase type B" evidence="7">
    <location>
        <begin position="32"/>
        <end position="515"/>
    </location>
</feature>
<name>B0X4Q0_CULQU</name>
<feature type="chain" id="PRO_5011325981" description="Carboxylic ester hydrolase" evidence="6">
    <location>
        <begin position="20"/>
        <end position="566"/>
    </location>
</feature>
<comment type="similarity">
    <text evidence="1 6">Belongs to the type-B carboxylesterase/lipase family.</text>
</comment>
<organism>
    <name type="scientific">Culex quinquefasciatus</name>
    <name type="common">Southern house mosquito</name>
    <name type="synonym">Culex pungens</name>
    <dbReference type="NCBI Taxonomy" id="7176"/>
    <lineage>
        <taxon>Eukaryota</taxon>
        <taxon>Metazoa</taxon>
        <taxon>Ecdysozoa</taxon>
        <taxon>Arthropoda</taxon>
        <taxon>Hexapoda</taxon>
        <taxon>Insecta</taxon>
        <taxon>Pterygota</taxon>
        <taxon>Neoptera</taxon>
        <taxon>Endopterygota</taxon>
        <taxon>Diptera</taxon>
        <taxon>Nematocera</taxon>
        <taxon>Culicoidea</taxon>
        <taxon>Culicidae</taxon>
        <taxon>Culicinae</taxon>
        <taxon>Culicini</taxon>
        <taxon>Culex</taxon>
        <taxon>Culex</taxon>
    </lineage>
</organism>
<dbReference type="PROSITE" id="PS00122">
    <property type="entry name" value="CARBOXYLESTERASE_B_1"/>
    <property type="match status" value="1"/>
</dbReference>
<dbReference type="KEGG" id="cqu:CpipJ_CPIJ014154"/>
<reference evidence="9" key="2">
    <citation type="submission" date="2020-05" db="UniProtKB">
        <authorList>
            <consortium name="EnsemblMetazoa"/>
        </authorList>
    </citation>
    <scope>IDENTIFICATION</scope>
    <source>
        <strain evidence="9">JHB</strain>
    </source>
</reference>
<dbReference type="AlphaFoldDB" id="B0X4Q0"/>
<dbReference type="EMBL" id="DS232349">
    <property type="protein sequence ID" value="EDS40467.1"/>
    <property type="molecule type" value="Genomic_DNA"/>
</dbReference>